<dbReference type="AlphaFoldDB" id="A0A6G0U3J7"/>
<name>A0A6G0U3J7_APHGL</name>
<sequence>MDKSWINQDKINNYEFLLERLAGGRMAVYIKKFEILQKETANSTMLSDCVPVIMDLITCDLNVEKALRQSLLHNLVQSQLLSMVDTTIMMVVVSSESVVQKLSAAWKTDVLLGNLVRVMREHVMTQYKHYQLYTHNVVTVMKCLAQVMKNNKAKENKFIQTTYLVGKDSCTMLDVLLKPMQYLVNMNKMFNDLGCLLLNTEDTDYVGEIKRYLTQVFNKIQSKLDLVSEIIEQIIKRYERRCDKTKLDDEKWKKIKEKLVHIFETTIVTPCSFTFNLYLNYYFPSEEHLNEYLTTLDNKIINK</sequence>
<evidence type="ECO:0000313" key="2">
    <source>
        <dbReference type="Proteomes" id="UP000475862"/>
    </source>
</evidence>
<dbReference type="InterPro" id="IPR035899">
    <property type="entry name" value="DBL_dom_sf"/>
</dbReference>
<keyword evidence="2" id="KW-1185">Reference proteome</keyword>
<organism evidence="1 2">
    <name type="scientific">Aphis glycines</name>
    <name type="common">Soybean aphid</name>
    <dbReference type="NCBI Taxonomy" id="307491"/>
    <lineage>
        <taxon>Eukaryota</taxon>
        <taxon>Metazoa</taxon>
        <taxon>Ecdysozoa</taxon>
        <taxon>Arthropoda</taxon>
        <taxon>Hexapoda</taxon>
        <taxon>Insecta</taxon>
        <taxon>Pterygota</taxon>
        <taxon>Neoptera</taxon>
        <taxon>Paraneoptera</taxon>
        <taxon>Hemiptera</taxon>
        <taxon>Sternorrhyncha</taxon>
        <taxon>Aphidomorpha</taxon>
        <taxon>Aphidoidea</taxon>
        <taxon>Aphididae</taxon>
        <taxon>Aphidini</taxon>
        <taxon>Aphis</taxon>
        <taxon>Aphis</taxon>
    </lineage>
</organism>
<gene>
    <name evidence="1" type="ORF">AGLY_002763</name>
</gene>
<dbReference type="EMBL" id="VYZN01000009">
    <property type="protein sequence ID" value="KAE9542852.1"/>
    <property type="molecule type" value="Genomic_DNA"/>
</dbReference>
<dbReference type="Proteomes" id="UP000475862">
    <property type="component" value="Unassembled WGS sequence"/>
</dbReference>
<evidence type="ECO:0000313" key="1">
    <source>
        <dbReference type="EMBL" id="KAE9542852.1"/>
    </source>
</evidence>
<protein>
    <submittedName>
        <fullName evidence="1">Uncharacterized protein</fullName>
    </submittedName>
</protein>
<dbReference type="SUPFAM" id="SSF48065">
    <property type="entry name" value="DBL homology domain (DH-domain)"/>
    <property type="match status" value="1"/>
</dbReference>
<dbReference type="OrthoDB" id="6579363at2759"/>
<reference evidence="1 2" key="1">
    <citation type="submission" date="2019-08" db="EMBL/GenBank/DDBJ databases">
        <title>The genome of the soybean aphid Biotype 1, its phylome, world population structure and adaptation to the North American continent.</title>
        <authorList>
            <person name="Giordano R."/>
            <person name="Donthu R.K."/>
            <person name="Hernandez A.G."/>
            <person name="Wright C.L."/>
            <person name="Zimin A.V."/>
        </authorList>
    </citation>
    <scope>NUCLEOTIDE SEQUENCE [LARGE SCALE GENOMIC DNA]</scope>
    <source>
        <tissue evidence="1">Whole aphids</tissue>
    </source>
</reference>
<accession>A0A6G0U3J7</accession>
<proteinExistence type="predicted"/>
<comment type="caution">
    <text evidence="1">The sequence shown here is derived from an EMBL/GenBank/DDBJ whole genome shotgun (WGS) entry which is preliminary data.</text>
</comment>